<dbReference type="InterPro" id="IPR007886">
    <property type="entry name" value="AlaDH/PNT_N"/>
</dbReference>
<feature type="domain" description="Alanine dehydrogenase/pyridine nucleotide transhydrogenase NAD(H)-binding" evidence="7">
    <location>
        <begin position="147"/>
        <end position="296"/>
    </location>
</feature>
<sequence>MEIGIPKEIKVNENRIGITPTGVQLLVAAGHHVIVEREAGAVAGYSDAAYAEAGATLADAETAWAAALVIKVKEPLASEYHYLRPDLVLYTYLHLAANAELTAALIEHGTTAIGYETMTAADGSLPALTPMSQVAGRMAVLIGGQFLQTQFGGKGLLLTGVPGIRKANVVVIGGGVVGKNAVKVALGLGANVTLLDIAPHVLAKVDDEFGGRVQTLFSTSASIAAAVKTADLVIGAVLITGARAPKLVTEEMIASMAPGSVVVDIPIDQGGIFATSTHATTFDDPTYVVDGVIHYAVANLPGAVPKTATDALTSVTIPFAKTLAGGVKPALQASRELFSGVNVYQGTLVNQAVAKSLDLTAKNLAELL</sequence>
<comment type="pathway">
    <text evidence="1">Amino-acid degradation; L-alanine degradation via dehydrogenase pathway; NH(3) and pyruvate from L-alanine: step 1/1.</text>
</comment>
<keyword evidence="5 6" id="KW-0520">NAD</keyword>
<evidence type="ECO:0000256" key="6">
    <source>
        <dbReference type="PIRNR" id="PIRNR000183"/>
    </source>
</evidence>
<comment type="similarity">
    <text evidence="2 6">Belongs to the AlaDH/PNT family.</text>
</comment>
<keyword evidence="4 6" id="KW-0560">Oxidoreductase</keyword>
<protein>
    <recommendedName>
        <fullName evidence="3 6">Alanine dehydrogenase</fullName>
        <ecNumber evidence="3 6">1.4.1.1</ecNumber>
    </recommendedName>
</protein>
<dbReference type="PIRSF" id="PIRSF000183">
    <property type="entry name" value="Alanine_dh"/>
    <property type="match status" value="1"/>
</dbReference>
<evidence type="ECO:0000313" key="9">
    <source>
        <dbReference type="EMBL" id="MFD1429356.1"/>
    </source>
</evidence>
<dbReference type="EMBL" id="JBHTOC010000004">
    <property type="protein sequence ID" value="MFD1429356.1"/>
    <property type="molecule type" value="Genomic_DNA"/>
</dbReference>
<organism evidence="9 10">
    <name type="scientific">Lacticaseibacillus mingshuiensis</name>
    <dbReference type="NCBI Taxonomy" id="2799574"/>
    <lineage>
        <taxon>Bacteria</taxon>
        <taxon>Bacillati</taxon>
        <taxon>Bacillota</taxon>
        <taxon>Bacilli</taxon>
        <taxon>Lactobacillales</taxon>
        <taxon>Lactobacillaceae</taxon>
        <taxon>Lacticaseibacillus</taxon>
    </lineage>
</organism>
<evidence type="ECO:0000256" key="2">
    <source>
        <dbReference type="ARBA" id="ARBA00005689"/>
    </source>
</evidence>
<dbReference type="PANTHER" id="PTHR42795">
    <property type="entry name" value="ALANINE DEHYDROGENASE"/>
    <property type="match status" value="1"/>
</dbReference>
<evidence type="ECO:0000256" key="4">
    <source>
        <dbReference type="ARBA" id="ARBA00023002"/>
    </source>
</evidence>
<dbReference type="Proteomes" id="UP001597196">
    <property type="component" value="Unassembled WGS sequence"/>
</dbReference>
<dbReference type="InterPro" id="IPR007698">
    <property type="entry name" value="AlaDH/PNT_NAD(H)-bd"/>
</dbReference>
<dbReference type="InterPro" id="IPR008143">
    <property type="entry name" value="Ala_DH/PNT_CS2"/>
</dbReference>
<dbReference type="Pfam" id="PF01262">
    <property type="entry name" value="AlaDh_PNT_C"/>
    <property type="match status" value="1"/>
</dbReference>
<evidence type="ECO:0000256" key="1">
    <source>
        <dbReference type="ARBA" id="ARBA00005206"/>
    </source>
</evidence>
<dbReference type="EC" id="1.4.1.1" evidence="3 6"/>
<dbReference type="CDD" id="cd05305">
    <property type="entry name" value="L-AlaDH"/>
    <property type="match status" value="1"/>
</dbReference>
<dbReference type="SUPFAM" id="SSF51735">
    <property type="entry name" value="NAD(P)-binding Rossmann-fold domains"/>
    <property type="match status" value="1"/>
</dbReference>
<dbReference type="GO" id="GO:0000286">
    <property type="term" value="F:alanine dehydrogenase activity"/>
    <property type="evidence" value="ECO:0007669"/>
    <property type="project" value="UniProtKB-EC"/>
</dbReference>
<evidence type="ECO:0000256" key="3">
    <source>
        <dbReference type="ARBA" id="ARBA00012897"/>
    </source>
</evidence>
<evidence type="ECO:0000259" key="8">
    <source>
        <dbReference type="SMART" id="SM01003"/>
    </source>
</evidence>
<name>A0ABW4CHI5_9LACO</name>
<evidence type="ECO:0000256" key="5">
    <source>
        <dbReference type="ARBA" id="ARBA00023027"/>
    </source>
</evidence>
<dbReference type="SMART" id="SM01003">
    <property type="entry name" value="AlaDh_PNT_N"/>
    <property type="match status" value="1"/>
</dbReference>
<comment type="catalytic activity">
    <reaction evidence="6">
        <text>L-alanine + NAD(+) + H2O = pyruvate + NH4(+) + NADH + H(+)</text>
        <dbReference type="Rhea" id="RHEA:18405"/>
        <dbReference type="ChEBI" id="CHEBI:15361"/>
        <dbReference type="ChEBI" id="CHEBI:15377"/>
        <dbReference type="ChEBI" id="CHEBI:15378"/>
        <dbReference type="ChEBI" id="CHEBI:28938"/>
        <dbReference type="ChEBI" id="CHEBI:57540"/>
        <dbReference type="ChEBI" id="CHEBI:57945"/>
        <dbReference type="ChEBI" id="CHEBI:57972"/>
        <dbReference type="EC" id="1.4.1.1"/>
    </reaction>
</comment>
<evidence type="ECO:0000313" key="10">
    <source>
        <dbReference type="Proteomes" id="UP001597196"/>
    </source>
</evidence>
<comment type="caution">
    <text evidence="9">The sequence shown here is derived from an EMBL/GenBank/DDBJ whole genome shotgun (WGS) entry which is preliminary data.</text>
</comment>
<feature type="domain" description="Alanine dehydrogenase/pyridine nucleotide transhydrogenase N-terminal" evidence="8">
    <location>
        <begin position="4"/>
        <end position="135"/>
    </location>
</feature>
<dbReference type="InterPro" id="IPR036291">
    <property type="entry name" value="NAD(P)-bd_dom_sf"/>
</dbReference>
<dbReference type="SMART" id="SM01002">
    <property type="entry name" value="AlaDh_PNT_C"/>
    <property type="match status" value="1"/>
</dbReference>
<dbReference type="PANTHER" id="PTHR42795:SF1">
    <property type="entry name" value="ALANINE DEHYDROGENASE"/>
    <property type="match status" value="1"/>
</dbReference>
<dbReference type="PROSITE" id="PS00837">
    <property type="entry name" value="ALADH_PNT_2"/>
    <property type="match status" value="1"/>
</dbReference>
<accession>A0ABW4CHI5</accession>
<reference evidence="10" key="1">
    <citation type="journal article" date="2019" name="Int. J. Syst. Evol. Microbiol.">
        <title>The Global Catalogue of Microorganisms (GCM) 10K type strain sequencing project: providing services to taxonomists for standard genome sequencing and annotation.</title>
        <authorList>
            <consortium name="The Broad Institute Genomics Platform"/>
            <consortium name="The Broad Institute Genome Sequencing Center for Infectious Disease"/>
            <person name="Wu L."/>
            <person name="Ma J."/>
        </authorList>
    </citation>
    <scope>NUCLEOTIDE SEQUENCE [LARGE SCALE GENOMIC DNA]</scope>
    <source>
        <strain evidence="10">CCM 8980</strain>
    </source>
</reference>
<evidence type="ECO:0000259" key="7">
    <source>
        <dbReference type="SMART" id="SM01002"/>
    </source>
</evidence>
<keyword evidence="10" id="KW-1185">Reference proteome</keyword>
<dbReference type="Gene3D" id="3.40.50.720">
    <property type="entry name" value="NAD(P)-binding Rossmann-like Domain"/>
    <property type="match status" value="2"/>
</dbReference>
<dbReference type="Pfam" id="PF05222">
    <property type="entry name" value="AlaDh_PNT_N"/>
    <property type="match status" value="1"/>
</dbReference>
<gene>
    <name evidence="9" type="primary">ald</name>
    <name evidence="9" type="ORF">ACFQ4P_03715</name>
</gene>
<dbReference type="SUPFAM" id="SSF52283">
    <property type="entry name" value="Formate/glycerate dehydrogenase catalytic domain-like"/>
    <property type="match status" value="1"/>
</dbReference>
<dbReference type="InterPro" id="IPR008141">
    <property type="entry name" value="Ala_DH"/>
</dbReference>
<dbReference type="RefSeq" id="WP_203626280.1">
    <property type="nucleotide sequence ID" value="NZ_BOLQ01000003.1"/>
</dbReference>
<dbReference type="NCBIfam" id="TIGR00518">
    <property type="entry name" value="alaDH"/>
    <property type="match status" value="1"/>
</dbReference>
<proteinExistence type="inferred from homology"/>